<evidence type="ECO:0000256" key="1">
    <source>
        <dbReference type="SAM" id="SignalP"/>
    </source>
</evidence>
<feature type="chain" id="PRO_5008586515" evidence="1">
    <location>
        <begin position="20"/>
        <end position="152"/>
    </location>
</feature>
<feature type="signal peptide" evidence="1">
    <location>
        <begin position="1"/>
        <end position="19"/>
    </location>
</feature>
<gene>
    <name evidence="2" type="ORF">g.7725</name>
</gene>
<protein>
    <submittedName>
        <fullName evidence="2">Uncharacterized protein</fullName>
    </submittedName>
</protein>
<dbReference type="AlphaFoldDB" id="A0A1B6KE00"/>
<evidence type="ECO:0000313" key="2">
    <source>
        <dbReference type="EMBL" id="JAT09656.1"/>
    </source>
</evidence>
<keyword evidence="1" id="KW-0732">Signal</keyword>
<name>A0A1B6KE00_9HEMI</name>
<reference evidence="2" key="1">
    <citation type="submission" date="2015-11" db="EMBL/GenBank/DDBJ databases">
        <title>De novo transcriptome assembly of four potential Pierce s Disease insect vectors from Arizona vineyards.</title>
        <authorList>
            <person name="Tassone E.E."/>
        </authorList>
    </citation>
    <scope>NUCLEOTIDE SEQUENCE</scope>
</reference>
<organism evidence="2">
    <name type="scientific">Graphocephala atropunctata</name>
    <dbReference type="NCBI Taxonomy" id="36148"/>
    <lineage>
        <taxon>Eukaryota</taxon>
        <taxon>Metazoa</taxon>
        <taxon>Ecdysozoa</taxon>
        <taxon>Arthropoda</taxon>
        <taxon>Hexapoda</taxon>
        <taxon>Insecta</taxon>
        <taxon>Pterygota</taxon>
        <taxon>Neoptera</taxon>
        <taxon>Paraneoptera</taxon>
        <taxon>Hemiptera</taxon>
        <taxon>Auchenorrhyncha</taxon>
        <taxon>Membracoidea</taxon>
        <taxon>Cicadellidae</taxon>
        <taxon>Cicadellinae</taxon>
        <taxon>Cicadellini</taxon>
        <taxon>Graphocephala</taxon>
    </lineage>
</organism>
<accession>A0A1B6KE00</accession>
<proteinExistence type="predicted"/>
<sequence length="152" mass="17307">MNVIAVVIVSVLLGVGTKGQFDPQLRVLGNVVMSIGNHLFARFTFDEVPSGSENGTFIEQMSYIHQMLKKMRDHFMDPPDGVKDQLRDLTQSFSFQVKVQLPRLDIEESDLRDKYGLTEAEIQRFQSMASDCKQFVDEIIATRGEEVTDKYL</sequence>
<dbReference type="EMBL" id="GEBQ01030321">
    <property type="protein sequence ID" value="JAT09656.1"/>
    <property type="molecule type" value="Transcribed_RNA"/>
</dbReference>